<protein>
    <recommendedName>
        <fullName evidence="1">Competence protein CoiA nuclease-like domain-containing protein</fullName>
    </recommendedName>
</protein>
<name>A0A6C0LPI8_9ZZZZ</name>
<feature type="domain" description="Competence protein CoiA nuclease-like" evidence="1">
    <location>
        <begin position="93"/>
        <end position="148"/>
    </location>
</feature>
<dbReference type="Gene3D" id="3.40.50.300">
    <property type="entry name" value="P-loop containing nucleotide triphosphate hydrolases"/>
    <property type="match status" value="2"/>
</dbReference>
<evidence type="ECO:0000313" key="2">
    <source>
        <dbReference type="EMBL" id="QHU31202.1"/>
    </source>
</evidence>
<dbReference type="SUPFAM" id="SSF52540">
    <property type="entry name" value="P-loop containing nucleoside triphosphate hydrolases"/>
    <property type="match status" value="1"/>
</dbReference>
<evidence type="ECO:0000259" key="1">
    <source>
        <dbReference type="Pfam" id="PF06054"/>
    </source>
</evidence>
<dbReference type="Pfam" id="PF06054">
    <property type="entry name" value="CoiA_nuc"/>
    <property type="match status" value="1"/>
</dbReference>
<accession>A0A6C0LPI8</accession>
<organism evidence="2">
    <name type="scientific">viral metagenome</name>
    <dbReference type="NCBI Taxonomy" id="1070528"/>
    <lineage>
        <taxon>unclassified sequences</taxon>
        <taxon>metagenomes</taxon>
        <taxon>organismal metagenomes</taxon>
    </lineage>
</organism>
<dbReference type="InterPro" id="IPR010330">
    <property type="entry name" value="CoiA_nuc"/>
</dbReference>
<reference evidence="2" key="1">
    <citation type="journal article" date="2020" name="Nature">
        <title>Giant virus diversity and host interactions through global metagenomics.</title>
        <authorList>
            <person name="Schulz F."/>
            <person name="Roux S."/>
            <person name="Paez-Espino D."/>
            <person name="Jungbluth S."/>
            <person name="Walsh D.A."/>
            <person name="Denef V.J."/>
            <person name="McMahon K.D."/>
            <person name="Konstantinidis K.T."/>
            <person name="Eloe-Fadrosh E.A."/>
            <person name="Kyrpides N.C."/>
            <person name="Woyke T."/>
        </authorList>
    </citation>
    <scope>NUCLEOTIDE SEQUENCE</scope>
    <source>
        <strain evidence="2">GVMAG-M-3300027963-21</strain>
    </source>
</reference>
<dbReference type="AlphaFoldDB" id="A0A6C0LPI8"/>
<sequence length="1148" mass="136898">MKKCNINYQSQYAVIDNLDIHINEYIKIKKEVSKQNIKCKNGHQLICANGLKNKPYFRHKNTSDLYTYPMTKWHCEWQGNFPNTEVEYKKKDKQIKDRRADVSLDNSIYNLEFQHSEIELQEVKNRKNDYGLHNREIIWIIDGNDTIKVKYLEYSDRYYLDFISDKWKYESFIDYEYIFIDIYDILYKIYPKQVKNCMIDVEPPLDKETFIKYINENNQNIHNVNLPLQCSLYIKQQGAGNGKTFGLIQNIESKDFEHYKCFIIVTKQHSAKTVIYNELKNQIDNNHLKHISDLIYVNENNKYQISYKNTNTNTTCHILIATIDSLMYSLGDIKTKEINKFEGIISSIIDGYIEKQKIRSISCNGKSYKLNKEMCLFVDETQDLSDDYAKAIITIMRNKYIDTYIVGDRLQSITLEDNAFQYFSNHEFSYIQKKQYKPTNLCRRFYHNDLVKFINYIIPFSKYSLPEIEQYREDDEPFKSHLKLFEGKCVYATETNENIINREVEKILKYYDNEVILNNYKPNDFLIVTPFTKKNALVNALETAIQTYWINKNKSDVYVRYAVFHKSEEGSSINLADSDNSTRIVSIHTSKGDGRNVVFVIGLEEATLNKFSKSNNIKYDSLIHVALTRMKKSLYIRFIKNGDDISSRILKYMDDNDNDIFSIEPPSINIYKHIKYNDIIDEDFKKTNYQTLLNEILNKTGYTADFDNSNEKIIIDMSHHNIRYPSMLIQLYIKIINNENNIDDSDVKKQFKAIIYNIIGKDIFKALNWQDYYTYLKKKEICILQFTNNGKDYVRYYDIIVSFMDAVKLKLHAILSNKITTLCPMESIILYYMINITHVGIMTDITIDELYNIIEIYSKSFNNSYEGHNNCLCKTHFNTQCFEPNKNIEKMSKYLIKHYEDMKNVGKVYDTFLKQYPKVSWLRKYKIIYNGTNEDFKLSKDFHLIGYDTDTVFIIYVKPQFNELNLYNILIESIYDTFLIKNFKQPLDQNDKKGVGDFAKFNNKKILTVVFSLDNKDYKIYNWYKETSDLINNKVFIEQIRPKLIKKYISESKHTFRYYNYYRKQNIDAQPKKFIRDFLIDYKKYKKKYDYLPPFMLRFFQKIEDDISSSKNKKEILELYDDKDFFLTKLHEIIINSIDEYLDFDEDE</sequence>
<dbReference type="InterPro" id="IPR027417">
    <property type="entry name" value="P-loop_NTPase"/>
</dbReference>
<dbReference type="EMBL" id="MN740525">
    <property type="protein sequence ID" value="QHU31202.1"/>
    <property type="molecule type" value="Genomic_DNA"/>
</dbReference>
<proteinExistence type="predicted"/>